<dbReference type="InterPro" id="IPR052716">
    <property type="entry name" value="MOSC_domain"/>
</dbReference>
<reference evidence="2 3" key="1">
    <citation type="submission" date="2020-08" db="EMBL/GenBank/DDBJ databases">
        <title>Genomic Encyclopedia of Type Strains, Phase IV (KMG-IV): sequencing the most valuable type-strain genomes for metagenomic binning, comparative biology and taxonomic classification.</title>
        <authorList>
            <person name="Goeker M."/>
        </authorList>
    </citation>
    <scope>NUCLEOTIDE SEQUENCE [LARGE SCALE GENOMIC DNA]</scope>
    <source>
        <strain evidence="2 3">DSM 19979</strain>
    </source>
</reference>
<dbReference type="Gene3D" id="2.40.33.20">
    <property type="entry name" value="PK beta-barrel domain-like"/>
    <property type="match status" value="1"/>
</dbReference>
<evidence type="ECO:0000259" key="1">
    <source>
        <dbReference type="PROSITE" id="PS51340"/>
    </source>
</evidence>
<dbReference type="GO" id="GO:0030151">
    <property type="term" value="F:molybdenum ion binding"/>
    <property type="evidence" value="ECO:0007669"/>
    <property type="project" value="InterPro"/>
</dbReference>
<dbReference type="Pfam" id="PF03473">
    <property type="entry name" value="MOSC"/>
    <property type="match status" value="1"/>
</dbReference>
<evidence type="ECO:0000313" key="3">
    <source>
        <dbReference type="Proteomes" id="UP000553193"/>
    </source>
</evidence>
<proteinExistence type="predicted"/>
<gene>
    <name evidence="2" type="ORF">GGQ83_001589</name>
</gene>
<dbReference type="GO" id="GO:0003824">
    <property type="term" value="F:catalytic activity"/>
    <property type="evidence" value="ECO:0007669"/>
    <property type="project" value="InterPro"/>
</dbReference>
<dbReference type="PANTHER" id="PTHR36930">
    <property type="entry name" value="METAL-SULFUR CLUSTER BIOSYNTHESIS PROTEINS YUAD-RELATED"/>
    <property type="match status" value="1"/>
</dbReference>
<keyword evidence="3" id="KW-1185">Reference proteome</keyword>
<dbReference type="AlphaFoldDB" id="A0A840AB82"/>
<accession>A0A840AB82</accession>
<evidence type="ECO:0000313" key="2">
    <source>
        <dbReference type="EMBL" id="MBB3898152.1"/>
    </source>
</evidence>
<dbReference type="Proteomes" id="UP000553193">
    <property type="component" value="Unassembled WGS sequence"/>
</dbReference>
<organism evidence="2 3">
    <name type="scientific">Roseococcus suduntuyensis</name>
    <dbReference type="NCBI Taxonomy" id="455361"/>
    <lineage>
        <taxon>Bacteria</taxon>
        <taxon>Pseudomonadati</taxon>
        <taxon>Pseudomonadota</taxon>
        <taxon>Alphaproteobacteria</taxon>
        <taxon>Acetobacterales</taxon>
        <taxon>Roseomonadaceae</taxon>
        <taxon>Roseococcus</taxon>
    </lineage>
</organism>
<feature type="domain" description="MOSC" evidence="1">
    <location>
        <begin position="21"/>
        <end position="155"/>
    </location>
</feature>
<dbReference type="InterPro" id="IPR011037">
    <property type="entry name" value="Pyrv_Knase-like_insert_dom_sf"/>
</dbReference>
<dbReference type="PROSITE" id="PS51340">
    <property type="entry name" value="MOSC"/>
    <property type="match status" value="1"/>
</dbReference>
<dbReference type="RefSeq" id="WP_184383241.1">
    <property type="nucleotide sequence ID" value="NZ_JACIDJ010000002.1"/>
</dbReference>
<sequence>MTWSGTLLHIHIAPRGGAPMEALPEARLLEGQGIEGDRYLLGTGTYSPKPQRERQVTLIEVETLEALARDHALELAPHEHRRNLTVRGVPLNHLVGQRFRVGEAVLEGIRLNVPCQYLDDLLGRRLFKPLTNRSGLNCIILRGGVIRPGDVLAPDGV</sequence>
<dbReference type="PANTHER" id="PTHR36930:SF1">
    <property type="entry name" value="MOSC DOMAIN-CONTAINING PROTEIN"/>
    <property type="match status" value="1"/>
</dbReference>
<dbReference type="EMBL" id="JACIDJ010000002">
    <property type="protein sequence ID" value="MBB3898152.1"/>
    <property type="molecule type" value="Genomic_DNA"/>
</dbReference>
<dbReference type="GO" id="GO:0030170">
    <property type="term" value="F:pyridoxal phosphate binding"/>
    <property type="evidence" value="ECO:0007669"/>
    <property type="project" value="InterPro"/>
</dbReference>
<dbReference type="SUPFAM" id="SSF50800">
    <property type="entry name" value="PK beta-barrel domain-like"/>
    <property type="match status" value="1"/>
</dbReference>
<comment type="caution">
    <text evidence="2">The sequence shown here is derived from an EMBL/GenBank/DDBJ whole genome shotgun (WGS) entry which is preliminary data.</text>
</comment>
<name>A0A840AB82_9PROT</name>
<dbReference type="InterPro" id="IPR005302">
    <property type="entry name" value="MoCF_Sase_C"/>
</dbReference>
<protein>
    <submittedName>
        <fullName evidence="2">MOSC domain-containing protein YiiM</fullName>
    </submittedName>
</protein>